<reference evidence="7 8" key="1">
    <citation type="submission" date="2013-02" db="EMBL/GenBank/DDBJ databases">
        <authorList>
            <person name="Fiebig A."/>
            <person name="Goeker M."/>
            <person name="Klenk H.-P.P."/>
        </authorList>
    </citation>
    <scope>NUCLEOTIDE SEQUENCE [LARGE SCALE GENOMIC DNA]</scope>
    <source>
        <strain evidence="7 8">DSM 19309</strain>
    </source>
</reference>
<dbReference type="PANTHER" id="PTHR47637:SF1">
    <property type="entry name" value="CHAPERONE SURA"/>
    <property type="match status" value="1"/>
</dbReference>
<accession>A0A017HIZ4</accession>
<dbReference type="STRING" id="442562.Rumeso_03999"/>
<dbReference type="Gene3D" id="1.10.4030.10">
    <property type="entry name" value="Porin chaperone SurA, peptide-binding domain"/>
    <property type="match status" value="1"/>
</dbReference>
<dbReference type="RefSeq" id="WP_037280500.1">
    <property type="nucleotide sequence ID" value="NZ_KK088573.1"/>
</dbReference>
<keyword evidence="5 7" id="KW-0413">Isomerase</keyword>
<dbReference type="Gene3D" id="3.10.50.40">
    <property type="match status" value="1"/>
</dbReference>
<dbReference type="OrthoDB" id="9791746at2"/>
<evidence type="ECO:0000256" key="1">
    <source>
        <dbReference type="ARBA" id="ARBA00018370"/>
    </source>
</evidence>
<organism evidence="7 8">
    <name type="scientific">Rubellimicrobium mesophilum DSM 19309</name>
    <dbReference type="NCBI Taxonomy" id="442562"/>
    <lineage>
        <taxon>Bacteria</taxon>
        <taxon>Pseudomonadati</taxon>
        <taxon>Pseudomonadota</taxon>
        <taxon>Alphaproteobacteria</taxon>
        <taxon>Rhodobacterales</taxon>
        <taxon>Roseobacteraceae</taxon>
        <taxon>Rubellimicrobium</taxon>
    </lineage>
</organism>
<evidence type="ECO:0000313" key="7">
    <source>
        <dbReference type="EMBL" id="EYD74462.1"/>
    </source>
</evidence>
<dbReference type="InterPro" id="IPR027304">
    <property type="entry name" value="Trigger_fact/SurA_dom_sf"/>
</dbReference>
<evidence type="ECO:0000256" key="4">
    <source>
        <dbReference type="ARBA" id="ARBA00031484"/>
    </source>
</evidence>
<dbReference type="EMBL" id="AOSK01000113">
    <property type="protein sequence ID" value="EYD74462.1"/>
    <property type="molecule type" value="Genomic_DNA"/>
</dbReference>
<dbReference type="InterPro" id="IPR050280">
    <property type="entry name" value="OMP_Chaperone_SurA"/>
</dbReference>
<evidence type="ECO:0000256" key="3">
    <source>
        <dbReference type="ARBA" id="ARBA00030642"/>
    </source>
</evidence>
<dbReference type="Proteomes" id="UP000019666">
    <property type="component" value="Unassembled WGS sequence"/>
</dbReference>
<evidence type="ECO:0000313" key="8">
    <source>
        <dbReference type="Proteomes" id="UP000019666"/>
    </source>
</evidence>
<evidence type="ECO:0000259" key="6">
    <source>
        <dbReference type="PROSITE" id="PS50198"/>
    </source>
</evidence>
<sequence length="403" mass="43071">MTSGNFLRALGVLVLLGGPVAAQDLFSPAIVVNDRAVTGYELQQRALLLDAFGTPGDLPELARTQLVEERLKQQELDRAGATLSDEALARALADFASRAELSTEEFEARLATQGVDPETLRDYVATNVTWRDYIRARFGDRVEVTDPEVEQALSQQGTERQGIEVLLNEIVIPAPPGREAQAEAAARQISQITSVAEFEAAAREVSAVPSRERGGELDWTPLSNYPAVLQGIILELSPGEVTPPLPVTGAVALLQLRDVREAAVPAAQPELVDYAVVRIPGGLSQEAVSKAAGIAARADTCTDLFALGLPDQNIERQAVAPGSIPEDVALDLAKLDPNEATWGRTTDGGQTLLLTMLCSRTYPLPEGAPDREAVRNALRSQRLEAFSDALVADLRASATIVGE</sequence>
<dbReference type="PROSITE" id="PS50198">
    <property type="entry name" value="PPIC_PPIASE_2"/>
    <property type="match status" value="1"/>
</dbReference>
<proteinExistence type="predicted"/>
<dbReference type="InterPro" id="IPR000297">
    <property type="entry name" value="PPIase_PpiC"/>
</dbReference>
<dbReference type="AlphaFoldDB" id="A0A017HIZ4"/>
<name>A0A017HIZ4_9RHOB</name>
<evidence type="ECO:0000256" key="2">
    <source>
        <dbReference type="ARBA" id="ARBA00022729"/>
    </source>
</evidence>
<keyword evidence="2" id="KW-0732">Signal</keyword>
<dbReference type="Pfam" id="PF00639">
    <property type="entry name" value="Rotamase"/>
    <property type="match status" value="1"/>
</dbReference>
<dbReference type="SUPFAM" id="SSF54534">
    <property type="entry name" value="FKBP-like"/>
    <property type="match status" value="1"/>
</dbReference>
<dbReference type="InterPro" id="IPR046357">
    <property type="entry name" value="PPIase_dom_sf"/>
</dbReference>
<evidence type="ECO:0000256" key="5">
    <source>
        <dbReference type="PROSITE-ProRule" id="PRU00278"/>
    </source>
</evidence>
<feature type="domain" description="PpiC" evidence="6">
    <location>
        <begin position="162"/>
        <end position="258"/>
    </location>
</feature>
<comment type="caution">
    <text evidence="7">The sequence shown here is derived from an EMBL/GenBank/DDBJ whole genome shotgun (WGS) entry which is preliminary data.</text>
</comment>
<keyword evidence="5" id="KW-0697">Rotamase</keyword>
<dbReference type="HOGENOM" id="CLU_034646_11_2_5"/>
<dbReference type="SUPFAM" id="SSF109998">
    <property type="entry name" value="Triger factor/SurA peptide-binding domain-like"/>
    <property type="match status" value="1"/>
</dbReference>
<dbReference type="GO" id="GO:0003755">
    <property type="term" value="F:peptidyl-prolyl cis-trans isomerase activity"/>
    <property type="evidence" value="ECO:0007669"/>
    <property type="project" value="UniProtKB-KW"/>
</dbReference>
<gene>
    <name evidence="7" type="ORF">Rumeso_03999</name>
</gene>
<protein>
    <recommendedName>
        <fullName evidence="1">Parvulin-like PPIase</fullName>
    </recommendedName>
    <alternativeName>
        <fullName evidence="3">Peptidyl-prolyl cis-trans isomerase plp</fullName>
    </alternativeName>
    <alternativeName>
        <fullName evidence="4">Rotamase plp</fullName>
    </alternativeName>
</protein>
<keyword evidence="8" id="KW-1185">Reference proteome</keyword>
<dbReference type="PANTHER" id="PTHR47637">
    <property type="entry name" value="CHAPERONE SURA"/>
    <property type="match status" value="1"/>
</dbReference>